<dbReference type="EMBL" id="BMAT01001525">
    <property type="protein sequence ID" value="GFR87632.1"/>
    <property type="molecule type" value="Genomic_DNA"/>
</dbReference>
<feature type="compositionally biased region" description="Basic and acidic residues" evidence="2">
    <location>
        <begin position="464"/>
        <end position="480"/>
    </location>
</feature>
<protein>
    <submittedName>
        <fullName evidence="3">Uncharacterized protein</fullName>
    </submittedName>
</protein>
<feature type="compositionally biased region" description="Basic residues" evidence="2">
    <location>
        <begin position="580"/>
        <end position="593"/>
    </location>
</feature>
<feature type="compositionally biased region" description="Basic and acidic residues" evidence="2">
    <location>
        <begin position="523"/>
        <end position="537"/>
    </location>
</feature>
<accession>A0AAV4GQH7</accession>
<feature type="region of interest" description="Disordered" evidence="2">
    <location>
        <begin position="317"/>
        <end position="349"/>
    </location>
</feature>
<feature type="region of interest" description="Disordered" evidence="2">
    <location>
        <begin position="521"/>
        <end position="602"/>
    </location>
</feature>
<dbReference type="AlphaFoldDB" id="A0AAV4GQH7"/>
<feature type="compositionally biased region" description="Polar residues" evidence="2">
    <location>
        <begin position="538"/>
        <end position="558"/>
    </location>
</feature>
<evidence type="ECO:0000313" key="3">
    <source>
        <dbReference type="EMBL" id="GFR87632.1"/>
    </source>
</evidence>
<evidence type="ECO:0000256" key="2">
    <source>
        <dbReference type="SAM" id="MobiDB-lite"/>
    </source>
</evidence>
<feature type="region of interest" description="Disordered" evidence="2">
    <location>
        <begin position="456"/>
        <end position="485"/>
    </location>
</feature>
<proteinExistence type="predicted"/>
<keyword evidence="4" id="KW-1185">Reference proteome</keyword>
<comment type="caution">
    <text evidence="3">The sequence shown here is derived from an EMBL/GenBank/DDBJ whole genome shotgun (WGS) entry which is preliminary data.</text>
</comment>
<name>A0AAV4GQH7_9GAST</name>
<sequence length="602" mass="69374">MNEKNKERVIQGMSGTSGGSEAYHCQDSKTFLKCLLLQPVQVLDSKEECRTDPNQNRKSTIYDVDTEEGTSKTKALETEKAAVENQIDNSCVGDSFQQSSDSSNSVQRESTDKNYLGCECESDKNPKRLTSLAEESLPKNCGKQDYKKTFVFCDENYLKKDKYIFRDGNTKPVLHFNETEETFPQECLDNIIENGVGHKRRLDRLIKSLKDREQNLENKLKEAQFTEDSVCRLELNSFTQGLRENLRVREKKKYESLINFERGKWQAHNKAFQELLPEKMEQINTNVKKQFETLKPPRRQDTRSKATKEEAFTKCSKRNKNHVSKAKKDGIKANFKPRQKKSSVKAKKEDKCKSKDFQIDKLVSALKDGKHCLKGSLEEQSLQDKNYAAESSIVVKKSKRNVKESGKQKSKPWINCEHDKLPANKDAFQELLPHKMKHISNTNLANPLEELKLRKTQYNKGSRNAKENKSPKDVTKEQKIIPKSKKSITKTYRTYRSRKSNKTETENKSMFNKFSTETVATSRDYKSRKSNKTETENKSMFNNFSTETVATSSANPTVEQIYKERENAQSASNSESVMCKQKKKKPGRKAKLKNVKEDERIV</sequence>
<reference evidence="3 4" key="1">
    <citation type="journal article" date="2021" name="Elife">
        <title>Chloroplast acquisition without the gene transfer in kleptoplastic sea slugs, Plakobranchus ocellatus.</title>
        <authorList>
            <person name="Maeda T."/>
            <person name="Takahashi S."/>
            <person name="Yoshida T."/>
            <person name="Shimamura S."/>
            <person name="Takaki Y."/>
            <person name="Nagai Y."/>
            <person name="Toyoda A."/>
            <person name="Suzuki Y."/>
            <person name="Arimoto A."/>
            <person name="Ishii H."/>
            <person name="Satoh N."/>
            <person name="Nishiyama T."/>
            <person name="Hasebe M."/>
            <person name="Maruyama T."/>
            <person name="Minagawa J."/>
            <person name="Obokata J."/>
            <person name="Shigenobu S."/>
        </authorList>
    </citation>
    <scope>NUCLEOTIDE SEQUENCE [LARGE SCALE GENOMIC DNA]</scope>
</reference>
<evidence type="ECO:0000256" key="1">
    <source>
        <dbReference type="SAM" id="Coils"/>
    </source>
</evidence>
<feature type="region of interest" description="Disordered" evidence="2">
    <location>
        <begin position="1"/>
        <end position="21"/>
    </location>
</feature>
<feature type="coiled-coil region" evidence="1">
    <location>
        <begin position="199"/>
        <end position="229"/>
    </location>
</feature>
<organism evidence="3 4">
    <name type="scientific">Elysia marginata</name>
    <dbReference type="NCBI Taxonomy" id="1093978"/>
    <lineage>
        <taxon>Eukaryota</taxon>
        <taxon>Metazoa</taxon>
        <taxon>Spiralia</taxon>
        <taxon>Lophotrochozoa</taxon>
        <taxon>Mollusca</taxon>
        <taxon>Gastropoda</taxon>
        <taxon>Heterobranchia</taxon>
        <taxon>Euthyneura</taxon>
        <taxon>Panpulmonata</taxon>
        <taxon>Sacoglossa</taxon>
        <taxon>Placobranchoidea</taxon>
        <taxon>Plakobranchidae</taxon>
        <taxon>Elysia</taxon>
    </lineage>
</organism>
<feature type="compositionally biased region" description="Basic residues" evidence="2">
    <location>
        <begin position="335"/>
        <end position="345"/>
    </location>
</feature>
<evidence type="ECO:0000313" key="4">
    <source>
        <dbReference type="Proteomes" id="UP000762676"/>
    </source>
</evidence>
<feature type="region of interest" description="Disordered" evidence="2">
    <location>
        <begin position="48"/>
        <end position="73"/>
    </location>
</feature>
<gene>
    <name evidence="3" type="ORF">ElyMa_000751500</name>
</gene>
<keyword evidence="1" id="KW-0175">Coiled coil</keyword>
<dbReference type="Proteomes" id="UP000762676">
    <property type="component" value="Unassembled WGS sequence"/>
</dbReference>